<dbReference type="InterPro" id="IPR036915">
    <property type="entry name" value="Cyclin-like_sf"/>
</dbReference>
<evidence type="ECO:0000313" key="2">
    <source>
        <dbReference type="EMBL" id="RKP32457.1"/>
    </source>
</evidence>
<reference evidence="3" key="1">
    <citation type="journal article" date="2018" name="Nat. Microbiol.">
        <title>Leveraging single-cell genomics to expand the fungal tree of life.</title>
        <authorList>
            <person name="Ahrendt S.R."/>
            <person name="Quandt C.A."/>
            <person name="Ciobanu D."/>
            <person name="Clum A."/>
            <person name="Salamov A."/>
            <person name="Andreopoulos B."/>
            <person name="Cheng J.F."/>
            <person name="Woyke T."/>
            <person name="Pelin A."/>
            <person name="Henrissat B."/>
            <person name="Reynolds N.K."/>
            <person name="Benny G.L."/>
            <person name="Smith M.E."/>
            <person name="James T.Y."/>
            <person name="Grigoriev I.V."/>
        </authorList>
    </citation>
    <scope>NUCLEOTIDE SEQUENCE [LARGE SCALE GENOMIC DNA]</scope>
    <source>
        <strain evidence="3">Baker2002</strain>
    </source>
</reference>
<dbReference type="SUPFAM" id="SSF47954">
    <property type="entry name" value="Cyclin-like"/>
    <property type="match status" value="1"/>
</dbReference>
<organism evidence="2 3">
    <name type="scientific">Metschnikowia bicuspidata</name>
    <dbReference type="NCBI Taxonomy" id="27322"/>
    <lineage>
        <taxon>Eukaryota</taxon>
        <taxon>Fungi</taxon>
        <taxon>Dikarya</taxon>
        <taxon>Ascomycota</taxon>
        <taxon>Saccharomycotina</taxon>
        <taxon>Pichiomycetes</taxon>
        <taxon>Metschnikowiaceae</taxon>
        <taxon>Metschnikowia</taxon>
    </lineage>
</organism>
<dbReference type="AlphaFoldDB" id="A0A4P9ZH49"/>
<dbReference type="PANTHER" id="PTHR15615">
    <property type="match status" value="1"/>
</dbReference>
<gene>
    <name evidence="2" type="ORF">METBISCDRAFT_21441</name>
</gene>
<evidence type="ECO:0000313" key="3">
    <source>
        <dbReference type="Proteomes" id="UP000268321"/>
    </source>
</evidence>
<keyword evidence="3" id="KW-1185">Reference proteome</keyword>
<dbReference type="PANTHER" id="PTHR15615:SF10">
    <property type="entry name" value="PHO85 CYCLIN-2-RELATED"/>
    <property type="match status" value="1"/>
</dbReference>
<dbReference type="EMBL" id="ML004431">
    <property type="protein sequence ID" value="RKP32457.1"/>
    <property type="molecule type" value="Genomic_DNA"/>
</dbReference>
<dbReference type="GO" id="GO:0000307">
    <property type="term" value="C:cyclin-dependent protein kinase holoenzyme complex"/>
    <property type="evidence" value="ECO:0007669"/>
    <property type="project" value="UniProtKB-ARBA"/>
</dbReference>
<protein>
    <submittedName>
        <fullName evidence="2">Cyclin</fullName>
    </submittedName>
</protein>
<sequence length="255" mass="28922">MSDAEALRIFSRQYVSNEMVEVLVATVNSVIQVKRTADSDKHISLRKFICRLIKHSNVQTPTLMMSLVYLNRLRGVLPGNAVGMGTTRHRIFLSSLILSAKTLNDSSPLNKHWTKYTEGLLTNKEVNSAERELISLLRWNLSASQNELVAALHPFLTKIKLDLRKREEAEIRKKTEYYRMSTFHSTNSLASTKSSIFSSTHSLKSSPSSCYILDEQTPTMPLRDRSYNSVHSYSAHVTKPVKLLRLAPCARLRAN</sequence>
<dbReference type="Gene3D" id="1.10.472.10">
    <property type="entry name" value="Cyclin-like"/>
    <property type="match status" value="1"/>
</dbReference>
<dbReference type="Pfam" id="PF00134">
    <property type="entry name" value="Cyclin_N"/>
    <property type="match status" value="1"/>
</dbReference>
<proteinExistence type="predicted"/>
<dbReference type="GO" id="GO:0005634">
    <property type="term" value="C:nucleus"/>
    <property type="evidence" value="ECO:0007669"/>
    <property type="project" value="TreeGrafter"/>
</dbReference>
<dbReference type="CDD" id="cd20557">
    <property type="entry name" value="CYCLIN_ScPCL1-like"/>
    <property type="match status" value="1"/>
</dbReference>
<dbReference type="Proteomes" id="UP000268321">
    <property type="component" value="Unassembled WGS sequence"/>
</dbReference>
<dbReference type="GO" id="GO:0016538">
    <property type="term" value="F:cyclin-dependent protein serine/threonine kinase regulator activity"/>
    <property type="evidence" value="ECO:0007669"/>
    <property type="project" value="TreeGrafter"/>
</dbReference>
<evidence type="ECO:0000259" key="1">
    <source>
        <dbReference type="Pfam" id="PF00134"/>
    </source>
</evidence>
<dbReference type="OrthoDB" id="10250320at2759"/>
<dbReference type="InterPro" id="IPR013922">
    <property type="entry name" value="Cyclin_PHO80-like"/>
</dbReference>
<name>A0A4P9ZH49_9ASCO</name>
<accession>A0A4P9ZH49</accession>
<dbReference type="InterPro" id="IPR006671">
    <property type="entry name" value="Cyclin_N"/>
</dbReference>
<feature type="domain" description="Cyclin N-terminal" evidence="1">
    <location>
        <begin position="31"/>
        <end position="142"/>
    </location>
</feature>
<dbReference type="GO" id="GO:0019901">
    <property type="term" value="F:protein kinase binding"/>
    <property type="evidence" value="ECO:0007669"/>
    <property type="project" value="InterPro"/>
</dbReference>